<keyword evidence="3" id="KW-1185">Reference proteome</keyword>
<dbReference type="AlphaFoldDB" id="A0A343TLU8"/>
<name>A0A343TLU8_9EURY</name>
<proteinExistence type="predicted"/>
<evidence type="ECO:0000313" key="2">
    <source>
        <dbReference type="EMBL" id="AUX10070.1"/>
    </source>
</evidence>
<dbReference type="EMBL" id="CP025066">
    <property type="protein sequence ID" value="AUX10070.1"/>
    <property type="molecule type" value="Genomic_DNA"/>
</dbReference>
<evidence type="ECO:0000259" key="1">
    <source>
        <dbReference type="Pfam" id="PF26468"/>
    </source>
</evidence>
<dbReference type="InterPro" id="IPR058782">
    <property type="entry name" value="GIY_YIG_3"/>
</dbReference>
<gene>
    <name evidence="2" type="ORF">AArcSl_2449</name>
</gene>
<evidence type="ECO:0000313" key="3">
    <source>
        <dbReference type="Proteomes" id="UP000263012"/>
    </source>
</evidence>
<dbReference type="Proteomes" id="UP000263012">
    <property type="component" value="Chromosome"/>
</dbReference>
<dbReference type="KEGG" id="hdf:AArcSl_2449"/>
<accession>A0A343TLU8</accession>
<dbReference type="Pfam" id="PF26468">
    <property type="entry name" value="GIY_YIG_3"/>
    <property type="match status" value="1"/>
</dbReference>
<sequence>MSRRSDLDRLYNLLDRLEANVGSKQRFKDCTGYMDWPERGVYFFFAEDETRNSTDQLRLTRIGPHAVSSGSGTSL</sequence>
<feature type="domain" description="GIY-YIG" evidence="1">
    <location>
        <begin position="1"/>
        <end position="75"/>
    </location>
</feature>
<organism evidence="2 3">
    <name type="scientific">Halalkaliarchaeum desulfuricum</name>
    <dbReference type="NCBI Taxonomy" id="2055893"/>
    <lineage>
        <taxon>Archaea</taxon>
        <taxon>Methanobacteriati</taxon>
        <taxon>Methanobacteriota</taxon>
        <taxon>Stenosarchaea group</taxon>
        <taxon>Halobacteria</taxon>
        <taxon>Halobacteriales</taxon>
        <taxon>Haloferacaceae</taxon>
        <taxon>Halalkaliarchaeum</taxon>
    </lineage>
</organism>
<reference evidence="3" key="1">
    <citation type="submission" date="2017-11" db="EMBL/GenBank/DDBJ databases">
        <title>Phenotypic and genomic properties of facultatively anaerobic sulfur-reducing natronoarchaea from hypersaline soda lakes.</title>
        <authorList>
            <person name="Sorokin D.Y."/>
            <person name="Kublanov I.V."/>
            <person name="Roman P."/>
            <person name="Sinninghe Damste J.S."/>
            <person name="Golyshin P.N."/>
            <person name="Rojo D."/>
            <person name="Ciordia S."/>
            <person name="Mena M.D.C."/>
            <person name="Ferrer M."/>
            <person name="Messina E."/>
            <person name="Smedile F."/>
            <person name="La Spada G."/>
            <person name="La Cono V."/>
            <person name="Yakimov M.M."/>
        </authorList>
    </citation>
    <scope>NUCLEOTIDE SEQUENCE [LARGE SCALE GENOMIC DNA]</scope>
    <source>
        <strain evidence="3">AArc-Sl</strain>
    </source>
</reference>
<protein>
    <recommendedName>
        <fullName evidence="1">GIY-YIG domain-containing protein</fullName>
    </recommendedName>
</protein>